<dbReference type="Pfam" id="PF07992">
    <property type="entry name" value="Pyr_redox_2"/>
    <property type="match status" value="1"/>
</dbReference>
<dbReference type="Proteomes" id="UP000321337">
    <property type="component" value="Unassembled WGS sequence"/>
</dbReference>
<dbReference type="SUPFAM" id="SSF51905">
    <property type="entry name" value="FAD/NAD(P)-binding domain"/>
    <property type="match status" value="2"/>
</dbReference>
<dbReference type="Gene3D" id="3.50.50.60">
    <property type="entry name" value="FAD/NAD(P)-binding domain"/>
    <property type="match status" value="2"/>
</dbReference>
<organism evidence="4 5">
    <name type="scientific">Sulfuriferula plumbiphila</name>
    <dbReference type="NCBI Taxonomy" id="171865"/>
    <lineage>
        <taxon>Bacteria</taxon>
        <taxon>Pseudomonadati</taxon>
        <taxon>Pseudomonadota</taxon>
        <taxon>Betaproteobacteria</taxon>
        <taxon>Nitrosomonadales</taxon>
        <taxon>Sulfuricellaceae</taxon>
        <taxon>Sulfuriferula</taxon>
    </lineage>
</organism>
<dbReference type="PROSITE" id="PS51318">
    <property type="entry name" value="TAT"/>
    <property type="match status" value="1"/>
</dbReference>
<feature type="domain" description="Sulfide dehydrogenase [flavocytochrome c] flavoprotein chain central" evidence="3">
    <location>
        <begin position="203"/>
        <end position="296"/>
    </location>
</feature>
<dbReference type="Pfam" id="PF09242">
    <property type="entry name" value="FCSD-flav_bind"/>
    <property type="match status" value="1"/>
</dbReference>
<proteinExistence type="predicted"/>
<dbReference type="InterPro" id="IPR006311">
    <property type="entry name" value="TAT_signal"/>
</dbReference>
<dbReference type="InterPro" id="IPR052541">
    <property type="entry name" value="SQRD"/>
</dbReference>
<dbReference type="NCBIfam" id="TIGR01409">
    <property type="entry name" value="TAT_signal_seq"/>
    <property type="match status" value="1"/>
</dbReference>
<dbReference type="AlphaFoldDB" id="A0A512LCN8"/>
<dbReference type="EMBL" id="BKAD01000053">
    <property type="protein sequence ID" value="GEP32172.1"/>
    <property type="molecule type" value="Genomic_DNA"/>
</dbReference>
<dbReference type="InterPro" id="IPR049386">
    <property type="entry name" value="FCSD_central"/>
</dbReference>
<dbReference type="InterPro" id="IPR015323">
    <property type="entry name" value="FlavoCytC_S_DH_flav-bd"/>
</dbReference>
<evidence type="ECO:0000313" key="4">
    <source>
        <dbReference type="EMBL" id="GEP32172.1"/>
    </source>
</evidence>
<dbReference type="PANTHER" id="PTHR43755:SF1">
    <property type="entry name" value="FAD-DEPENDENT PYRIDINE NUCLEOTIDE-DISULPHIDE OXIDOREDUCTASE"/>
    <property type="match status" value="1"/>
</dbReference>
<evidence type="ECO:0000259" key="2">
    <source>
        <dbReference type="Pfam" id="PF09242"/>
    </source>
</evidence>
<evidence type="ECO:0000313" key="5">
    <source>
        <dbReference type="Proteomes" id="UP000321337"/>
    </source>
</evidence>
<accession>A0A512LCN8</accession>
<dbReference type="GO" id="GO:0050660">
    <property type="term" value="F:flavin adenine dinucleotide binding"/>
    <property type="evidence" value="ECO:0007669"/>
    <property type="project" value="InterPro"/>
</dbReference>
<name>A0A512LCN8_9PROT</name>
<reference evidence="4 5" key="1">
    <citation type="submission" date="2019-07" db="EMBL/GenBank/DDBJ databases">
        <title>Whole genome shotgun sequence of Thiobacillus plumbophilus NBRC 107929.</title>
        <authorList>
            <person name="Hosoyama A."/>
            <person name="Uohara A."/>
            <person name="Ohji S."/>
            <person name="Ichikawa N."/>
        </authorList>
    </citation>
    <scope>NUCLEOTIDE SEQUENCE [LARGE SCALE GENOMIC DNA]</scope>
    <source>
        <strain evidence="4 5">NBRC 107929</strain>
    </source>
</reference>
<evidence type="ECO:0000259" key="3">
    <source>
        <dbReference type="Pfam" id="PF21706"/>
    </source>
</evidence>
<dbReference type="InterPro" id="IPR023753">
    <property type="entry name" value="FAD/NAD-binding_dom"/>
</dbReference>
<dbReference type="Pfam" id="PF10518">
    <property type="entry name" value="TAT_signal"/>
    <property type="match status" value="1"/>
</dbReference>
<comment type="caution">
    <text evidence="4">The sequence shown here is derived from an EMBL/GenBank/DDBJ whole genome shotgun (WGS) entry which is preliminary data.</text>
</comment>
<gene>
    <name evidence="4" type="primary">dhsU</name>
    <name evidence="4" type="ORF">TPL01_33100</name>
</gene>
<evidence type="ECO:0000259" key="1">
    <source>
        <dbReference type="Pfam" id="PF07992"/>
    </source>
</evidence>
<dbReference type="GO" id="GO:0016491">
    <property type="term" value="F:oxidoreductase activity"/>
    <property type="evidence" value="ECO:0007669"/>
    <property type="project" value="InterPro"/>
</dbReference>
<dbReference type="InterPro" id="IPR019546">
    <property type="entry name" value="TAT_signal_bac_arc"/>
</dbReference>
<dbReference type="Pfam" id="PF21706">
    <property type="entry name" value="FCSD_central"/>
    <property type="match status" value="1"/>
</dbReference>
<dbReference type="OrthoDB" id="9802771at2"/>
<feature type="domain" description="Flavocytochrome c sulphide dehydrogenase flavin-binding" evidence="2">
    <location>
        <begin position="387"/>
        <end position="448"/>
    </location>
</feature>
<keyword evidence="5" id="KW-1185">Reference proteome</keyword>
<dbReference type="PANTHER" id="PTHR43755">
    <property type="match status" value="1"/>
</dbReference>
<dbReference type="InterPro" id="IPR036188">
    <property type="entry name" value="FAD/NAD-bd_sf"/>
</dbReference>
<dbReference type="RefSeq" id="WP_147075101.1">
    <property type="nucleotide sequence ID" value="NZ_AP021884.1"/>
</dbReference>
<protein>
    <submittedName>
        <fullName evidence="4">Flavocytochrome C sulfide dehydrogenase</fullName>
    </submittedName>
</protein>
<feature type="domain" description="FAD/NAD(P)-binding" evidence="1">
    <location>
        <begin position="57"/>
        <end position="160"/>
    </location>
</feature>
<sequence length="449" mass="49825">MNHNPKLTRRDFFKMSGAAAATLALGTGASAPANVQAATLSLGTHVKASLPKAKGPRLVVVGAGTSGLTIAKYAKKAYPRFDVVMVEKRDMYSSCFSSNLWYADLINLEFLANHSFLDAARNNHYIFFNATCTGLDRAGRKLMTNMGEIDYDYLVLAPGIDYDYSRIGVSDAESETLLRTDYPAGWTMPTEHVTIRDKIHGFDGGLFIQTVPGGNYRCLPAPYERACMIASYFKKNRIKGKVLVLDHNPDITIKAKGFHAAFDELYKDYIEYKPSAEIKGVDVAKKIIKTEFDSYRFDDAAIYPGVRGARIIETFGLVDPNSNQKEANIDGFKYHVIGDERVYVTGDSRPMPYSKSANTANTEGKYVAKVLAAHAQGKSINWESPRTLCYSMVNADPMEAISVDAGYAYDKKKKAFGFSSDTKLYENRDQAKGRATLEWARGIYRDLFA</sequence>